<reference evidence="5 6" key="1">
    <citation type="submission" date="2018-08" db="EMBL/GenBank/DDBJ databases">
        <title>Draft genome sequence of Rhodobacter sphaeroides FY.</title>
        <authorList>
            <person name="Rayyan A."/>
            <person name="Meyer T.E."/>
            <person name="Kyndt J.A."/>
        </authorList>
    </citation>
    <scope>NUCLEOTIDE SEQUENCE [LARGE SCALE GENOMIC DNA]</scope>
    <source>
        <strain evidence="5 6">FY</strain>
    </source>
</reference>
<dbReference type="InterPro" id="IPR036390">
    <property type="entry name" value="WH_DNA-bd_sf"/>
</dbReference>
<organism evidence="5 6">
    <name type="scientific">Cereibacter sphaeroides</name>
    <name type="common">Rhodobacter sphaeroides</name>
    <dbReference type="NCBI Taxonomy" id="1063"/>
    <lineage>
        <taxon>Bacteria</taxon>
        <taxon>Pseudomonadati</taxon>
        <taxon>Pseudomonadota</taxon>
        <taxon>Alphaproteobacteria</taxon>
        <taxon>Rhodobacterales</taxon>
        <taxon>Paracoccaceae</taxon>
        <taxon>Cereibacter</taxon>
    </lineage>
</organism>
<dbReference type="Proteomes" id="UP000266305">
    <property type="component" value="Unassembled WGS sequence"/>
</dbReference>
<dbReference type="InterPro" id="IPR000524">
    <property type="entry name" value="Tscrpt_reg_HTH_GntR"/>
</dbReference>
<dbReference type="Pfam" id="PF07729">
    <property type="entry name" value="FCD"/>
    <property type="match status" value="1"/>
</dbReference>
<dbReference type="RefSeq" id="WP_119000337.1">
    <property type="nucleotide sequence ID" value="NZ_QWGP01000012.1"/>
</dbReference>
<dbReference type="GO" id="GO:0003700">
    <property type="term" value="F:DNA-binding transcription factor activity"/>
    <property type="evidence" value="ECO:0007669"/>
    <property type="project" value="InterPro"/>
</dbReference>
<evidence type="ECO:0000256" key="3">
    <source>
        <dbReference type="ARBA" id="ARBA00023163"/>
    </source>
</evidence>
<name>A0AAX1UL00_CERSP</name>
<dbReference type="Gene3D" id="1.20.120.530">
    <property type="entry name" value="GntR ligand-binding domain-like"/>
    <property type="match status" value="1"/>
</dbReference>
<dbReference type="Gene3D" id="1.10.10.10">
    <property type="entry name" value="Winged helix-like DNA-binding domain superfamily/Winged helix DNA-binding domain"/>
    <property type="match status" value="1"/>
</dbReference>
<dbReference type="InterPro" id="IPR036388">
    <property type="entry name" value="WH-like_DNA-bd_sf"/>
</dbReference>
<gene>
    <name evidence="5" type="ORF">D1114_12355</name>
</gene>
<evidence type="ECO:0000256" key="2">
    <source>
        <dbReference type="ARBA" id="ARBA00023125"/>
    </source>
</evidence>
<dbReference type="SMART" id="SM00895">
    <property type="entry name" value="FCD"/>
    <property type="match status" value="1"/>
</dbReference>
<sequence length="233" mass="25705">MFQTESAGAERARPPSLTARAYEAIRHRILTCQMPPGLTFTEADLLAEMEMSKTPIREALLRLQVEGLVETIPRRGYVVSVLHVADIGEIFDVRAMVEGTCAEVAAQRATPEDLERIVSLAQRSSAAYDRVVDPDLRLLREQAVLNNAFHEAIAIATGNARLHRIAVQIIREYERFFFLEWRSELRYPPDHKDHAEIGRLIAAGDAAGARAAMVAHVEGARATLLAAVAGSAR</sequence>
<protein>
    <submittedName>
        <fullName evidence="5">GntR family transcriptional regulator</fullName>
    </submittedName>
</protein>
<dbReference type="Pfam" id="PF00392">
    <property type="entry name" value="GntR"/>
    <property type="match status" value="1"/>
</dbReference>
<keyword evidence="3" id="KW-0804">Transcription</keyword>
<dbReference type="PANTHER" id="PTHR43537">
    <property type="entry name" value="TRANSCRIPTIONAL REGULATOR, GNTR FAMILY"/>
    <property type="match status" value="1"/>
</dbReference>
<dbReference type="PANTHER" id="PTHR43537:SF24">
    <property type="entry name" value="GLUCONATE OPERON TRANSCRIPTIONAL REPRESSOR"/>
    <property type="match status" value="1"/>
</dbReference>
<dbReference type="SUPFAM" id="SSF48008">
    <property type="entry name" value="GntR ligand-binding domain-like"/>
    <property type="match status" value="1"/>
</dbReference>
<dbReference type="SMART" id="SM00345">
    <property type="entry name" value="HTH_GNTR"/>
    <property type="match status" value="1"/>
</dbReference>
<dbReference type="InterPro" id="IPR008920">
    <property type="entry name" value="TF_FadR/GntR_C"/>
</dbReference>
<evidence type="ECO:0000256" key="1">
    <source>
        <dbReference type="ARBA" id="ARBA00023015"/>
    </source>
</evidence>
<dbReference type="AlphaFoldDB" id="A0AAX1UL00"/>
<evidence type="ECO:0000259" key="4">
    <source>
        <dbReference type="PROSITE" id="PS50949"/>
    </source>
</evidence>
<keyword evidence="1" id="KW-0805">Transcription regulation</keyword>
<accession>A0AAX1UL00</accession>
<dbReference type="EMBL" id="QWGP01000012">
    <property type="protein sequence ID" value="RHZ94531.1"/>
    <property type="molecule type" value="Genomic_DNA"/>
</dbReference>
<feature type="domain" description="HTH gntR-type" evidence="4">
    <location>
        <begin position="15"/>
        <end position="82"/>
    </location>
</feature>
<proteinExistence type="predicted"/>
<dbReference type="InterPro" id="IPR011711">
    <property type="entry name" value="GntR_C"/>
</dbReference>
<dbReference type="GO" id="GO:0003677">
    <property type="term" value="F:DNA binding"/>
    <property type="evidence" value="ECO:0007669"/>
    <property type="project" value="UniProtKB-KW"/>
</dbReference>
<evidence type="ECO:0000313" key="6">
    <source>
        <dbReference type="Proteomes" id="UP000266305"/>
    </source>
</evidence>
<comment type="caution">
    <text evidence="5">The sequence shown here is derived from an EMBL/GenBank/DDBJ whole genome shotgun (WGS) entry which is preliminary data.</text>
</comment>
<dbReference type="PROSITE" id="PS50949">
    <property type="entry name" value="HTH_GNTR"/>
    <property type="match status" value="1"/>
</dbReference>
<evidence type="ECO:0000313" key="5">
    <source>
        <dbReference type="EMBL" id="RHZ94531.1"/>
    </source>
</evidence>
<dbReference type="CDD" id="cd07377">
    <property type="entry name" value="WHTH_GntR"/>
    <property type="match status" value="1"/>
</dbReference>
<keyword evidence="2" id="KW-0238">DNA-binding</keyword>
<dbReference type="SUPFAM" id="SSF46785">
    <property type="entry name" value="Winged helix' DNA-binding domain"/>
    <property type="match status" value="1"/>
</dbReference>